<dbReference type="InterPro" id="IPR029036">
    <property type="entry name" value="P5CR_dimer"/>
</dbReference>
<comment type="subcellular location">
    <subcellularLocation>
        <location evidence="5">Cytoplasm</location>
    </subcellularLocation>
</comment>
<dbReference type="Pfam" id="PF03807">
    <property type="entry name" value="F420_oxidored"/>
    <property type="match status" value="1"/>
</dbReference>
<evidence type="ECO:0000256" key="8">
    <source>
        <dbReference type="RuleBase" id="RU003903"/>
    </source>
</evidence>
<reference evidence="11 12" key="1">
    <citation type="submission" date="2018-12" db="EMBL/GenBank/DDBJ databases">
        <title>Genome Sequence of Candidatus Viridilinea halotolerans isolated from saline sulfide-rich spring.</title>
        <authorList>
            <person name="Grouzdev D.S."/>
            <person name="Burganskaya E.I."/>
            <person name="Krutkina M.S."/>
            <person name="Sukhacheva M.V."/>
            <person name="Gorlenko V.M."/>
        </authorList>
    </citation>
    <scope>NUCLEOTIDE SEQUENCE [LARGE SCALE GENOMIC DNA]</scope>
    <source>
        <strain evidence="11">Chok-6</strain>
    </source>
</reference>
<dbReference type="SUPFAM" id="SSF48179">
    <property type="entry name" value="6-phosphogluconate dehydrogenase C-terminal domain-like"/>
    <property type="match status" value="1"/>
</dbReference>
<feature type="domain" description="Pyrroline-5-carboxylate reductase dimerisation" evidence="10">
    <location>
        <begin position="164"/>
        <end position="268"/>
    </location>
</feature>
<dbReference type="PROSITE" id="PS00521">
    <property type="entry name" value="P5CR"/>
    <property type="match status" value="1"/>
</dbReference>
<evidence type="ECO:0000256" key="2">
    <source>
        <dbReference type="ARBA" id="ARBA00022857"/>
    </source>
</evidence>
<dbReference type="Proteomes" id="UP000280307">
    <property type="component" value="Unassembled WGS sequence"/>
</dbReference>
<comment type="catalytic activity">
    <reaction evidence="5 8">
        <text>L-proline + NADP(+) = (S)-1-pyrroline-5-carboxylate + NADPH + 2 H(+)</text>
        <dbReference type="Rhea" id="RHEA:14109"/>
        <dbReference type="ChEBI" id="CHEBI:15378"/>
        <dbReference type="ChEBI" id="CHEBI:17388"/>
        <dbReference type="ChEBI" id="CHEBI:57783"/>
        <dbReference type="ChEBI" id="CHEBI:58349"/>
        <dbReference type="ChEBI" id="CHEBI:60039"/>
        <dbReference type="EC" id="1.5.1.2"/>
    </reaction>
</comment>
<dbReference type="Pfam" id="PF14748">
    <property type="entry name" value="P5CR_dimer"/>
    <property type="match status" value="1"/>
</dbReference>
<dbReference type="HAMAP" id="MF_01925">
    <property type="entry name" value="P5C_reductase"/>
    <property type="match status" value="1"/>
</dbReference>
<comment type="caution">
    <text evidence="11">The sequence shown here is derived from an EMBL/GenBank/DDBJ whole genome shotgun (WGS) entry which is preliminary data.</text>
</comment>
<dbReference type="InterPro" id="IPR036291">
    <property type="entry name" value="NAD(P)-bd_dom_sf"/>
</dbReference>
<dbReference type="SUPFAM" id="SSF51735">
    <property type="entry name" value="NAD(P)-binding Rossmann-fold domains"/>
    <property type="match status" value="1"/>
</dbReference>
<name>A0A426TUU1_9CHLR</name>
<evidence type="ECO:0000256" key="4">
    <source>
        <dbReference type="ARBA" id="ARBA00058118"/>
    </source>
</evidence>
<dbReference type="AlphaFoldDB" id="A0A426TUU1"/>
<dbReference type="PANTHER" id="PTHR11645:SF66">
    <property type="entry name" value="PYRROLINE-5-CARBOXYLATE REDUCTASE"/>
    <property type="match status" value="1"/>
</dbReference>
<dbReference type="PIRSF" id="PIRSF000193">
    <property type="entry name" value="Pyrrol-5-carb_rd"/>
    <property type="match status" value="1"/>
</dbReference>
<dbReference type="UniPathway" id="UPA00098">
    <property type="reaction ID" value="UER00361"/>
</dbReference>
<organism evidence="11 12">
    <name type="scientific">Candidatus Viridilinea halotolerans</name>
    <dbReference type="NCBI Taxonomy" id="2491704"/>
    <lineage>
        <taxon>Bacteria</taxon>
        <taxon>Bacillati</taxon>
        <taxon>Chloroflexota</taxon>
        <taxon>Chloroflexia</taxon>
        <taxon>Chloroflexales</taxon>
        <taxon>Chloroflexineae</taxon>
        <taxon>Oscillochloridaceae</taxon>
        <taxon>Candidatus Viridilinea</taxon>
    </lineage>
</organism>
<dbReference type="Gene3D" id="3.40.50.720">
    <property type="entry name" value="NAD(P)-binding Rossmann-like Domain"/>
    <property type="match status" value="1"/>
</dbReference>
<dbReference type="InterPro" id="IPR028939">
    <property type="entry name" value="P5C_Rdtase_cat_N"/>
</dbReference>
<dbReference type="GO" id="GO:0005737">
    <property type="term" value="C:cytoplasm"/>
    <property type="evidence" value="ECO:0007669"/>
    <property type="project" value="UniProtKB-SubCell"/>
</dbReference>
<keyword evidence="5 8" id="KW-0641">Proline biosynthesis</keyword>
<gene>
    <name evidence="5" type="primary">proC</name>
    <name evidence="11" type="ORF">EI684_16450</name>
</gene>
<dbReference type="Gene3D" id="1.10.3730.10">
    <property type="entry name" value="ProC C-terminal domain-like"/>
    <property type="match status" value="1"/>
</dbReference>
<evidence type="ECO:0000259" key="9">
    <source>
        <dbReference type="Pfam" id="PF03807"/>
    </source>
</evidence>
<feature type="binding site" evidence="7">
    <location>
        <position position="59"/>
    </location>
    <ligand>
        <name>NADPH</name>
        <dbReference type="ChEBI" id="CHEBI:57783"/>
    </ligand>
</feature>
<evidence type="ECO:0000259" key="10">
    <source>
        <dbReference type="Pfam" id="PF14748"/>
    </source>
</evidence>
<dbReference type="GO" id="GO:0055129">
    <property type="term" value="P:L-proline biosynthetic process"/>
    <property type="evidence" value="ECO:0007669"/>
    <property type="project" value="UniProtKB-UniRule"/>
</dbReference>
<dbReference type="FunFam" id="1.10.3730.10:FF:000001">
    <property type="entry name" value="Pyrroline-5-carboxylate reductase"/>
    <property type="match status" value="1"/>
</dbReference>
<evidence type="ECO:0000313" key="12">
    <source>
        <dbReference type="Proteomes" id="UP000280307"/>
    </source>
</evidence>
<dbReference type="NCBIfam" id="TIGR00112">
    <property type="entry name" value="proC"/>
    <property type="match status" value="1"/>
</dbReference>
<feature type="domain" description="Pyrroline-5-carboxylate reductase catalytic N-terminal" evidence="9">
    <location>
        <begin position="6"/>
        <end position="101"/>
    </location>
</feature>
<evidence type="ECO:0000256" key="6">
    <source>
        <dbReference type="NCBIfam" id="TIGR00112"/>
    </source>
</evidence>
<dbReference type="InterPro" id="IPR008927">
    <property type="entry name" value="6-PGluconate_DH-like_C_sf"/>
</dbReference>
<dbReference type="EMBL" id="RSAS01000662">
    <property type="protein sequence ID" value="RRR69183.1"/>
    <property type="molecule type" value="Genomic_DNA"/>
</dbReference>
<evidence type="ECO:0000256" key="3">
    <source>
        <dbReference type="ARBA" id="ARBA00023002"/>
    </source>
</evidence>
<keyword evidence="5" id="KW-0963">Cytoplasm</keyword>
<dbReference type="GO" id="GO:0004735">
    <property type="term" value="F:pyrroline-5-carboxylate reductase activity"/>
    <property type="evidence" value="ECO:0007669"/>
    <property type="project" value="UniProtKB-UniRule"/>
</dbReference>
<keyword evidence="3 5" id="KW-0560">Oxidoreductase</keyword>
<evidence type="ECO:0000256" key="5">
    <source>
        <dbReference type="HAMAP-Rule" id="MF_01925"/>
    </source>
</evidence>
<comment type="similarity">
    <text evidence="1 5 8">Belongs to the pyrroline-5-carboxylate reductase family.</text>
</comment>
<comment type="pathway">
    <text evidence="5 8">Amino-acid biosynthesis; L-proline biosynthesis; L-proline from L-glutamate 5-semialdehyde: step 1/1.</text>
</comment>
<feature type="binding site" evidence="7">
    <location>
        <begin position="72"/>
        <end position="75"/>
    </location>
    <ligand>
        <name>NADP(+)</name>
        <dbReference type="ChEBI" id="CHEBI:58349"/>
    </ligand>
</feature>
<comment type="function">
    <text evidence="4 5">Catalyzes the reduction of 1-pyrroline-5-carboxylate (PCA) to L-proline.</text>
</comment>
<protein>
    <recommendedName>
        <fullName evidence="5 6">Pyrroline-5-carboxylate reductase</fullName>
        <shortName evidence="5">P5C reductase</shortName>
        <shortName evidence="5">P5CR</shortName>
        <ecNumber evidence="5 6">1.5.1.2</ecNumber>
    </recommendedName>
    <alternativeName>
        <fullName evidence="5">PCA reductase</fullName>
    </alternativeName>
</protein>
<evidence type="ECO:0000256" key="7">
    <source>
        <dbReference type="PIRSR" id="PIRSR000193-1"/>
    </source>
</evidence>
<comment type="catalytic activity">
    <reaction evidence="5">
        <text>L-proline + NAD(+) = (S)-1-pyrroline-5-carboxylate + NADH + 2 H(+)</text>
        <dbReference type="Rhea" id="RHEA:14105"/>
        <dbReference type="ChEBI" id="CHEBI:15378"/>
        <dbReference type="ChEBI" id="CHEBI:17388"/>
        <dbReference type="ChEBI" id="CHEBI:57540"/>
        <dbReference type="ChEBI" id="CHEBI:57945"/>
        <dbReference type="ChEBI" id="CHEBI:60039"/>
        <dbReference type="EC" id="1.5.1.2"/>
    </reaction>
</comment>
<evidence type="ECO:0000256" key="1">
    <source>
        <dbReference type="ARBA" id="ARBA00005525"/>
    </source>
</evidence>
<dbReference type="PANTHER" id="PTHR11645">
    <property type="entry name" value="PYRROLINE-5-CARBOXYLATE REDUCTASE"/>
    <property type="match status" value="1"/>
</dbReference>
<feature type="binding site" evidence="7">
    <location>
        <begin position="10"/>
        <end position="15"/>
    </location>
    <ligand>
        <name>NADP(+)</name>
        <dbReference type="ChEBI" id="CHEBI:58349"/>
    </ligand>
</feature>
<dbReference type="InterPro" id="IPR000304">
    <property type="entry name" value="Pyrroline-COOH_reductase"/>
</dbReference>
<proteinExistence type="inferred from homology"/>
<keyword evidence="5 8" id="KW-0028">Amino-acid biosynthesis</keyword>
<dbReference type="InterPro" id="IPR053790">
    <property type="entry name" value="P5CR-like_CS"/>
</dbReference>
<accession>A0A426TUU1</accession>
<evidence type="ECO:0000313" key="11">
    <source>
        <dbReference type="EMBL" id="RRR69183.1"/>
    </source>
</evidence>
<keyword evidence="2 5" id="KW-0521">NADP</keyword>
<dbReference type="EC" id="1.5.1.2" evidence="5 6"/>
<sequence length="271" mass="29136">MLQNLTISVIGPGAMGEAIVGGLLRKELVGPEQILLSHPREDRRRELAARYGVQTSHDNVAAAHWGRVVIFAVKPQQLSRVLDPLRGTLRDNDLAISVIAGAKIQNFAHALEHPAVVRSMPNTPATIGEGMTVWTAGVEVTETQRGWARTVLGSLGHELYVDTENYLDMATAINGTGPAYVFLMMEAMIDAGVHLGLSRRISEELVLQTMLGSVRYAQQSGAHPAQLRNGVTSPGGTTSAALSELERGGMRTVLADAIWAAYRRSVELGKA</sequence>